<feature type="transmembrane region" description="Helical" evidence="1">
    <location>
        <begin position="33"/>
        <end position="50"/>
    </location>
</feature>
<dbReference type="InterPro" id="IPR007047">
    <property type="entry name" value="Flp_Fap"/>
</dbReference>
<dbReference type="RefSeq" id="WP_133403954.1">
    <property type="nucleotide sequence ID" value="NZ_SMTK01000003.1"/>
</dbReference>
<proteinExistence type="predicted"/>
<name>A0A4R5TX17_9MICC</name>
<keyword evidence="3" id="KW-1185">Reference proteome</keyword>
<protein>
    <submittedName>
        <fullName evidence="2">Flp family type IVb pilin</fullName>
    </submittedName>
</protein>
<dbReference type="Proteomes" id="UP000295411">
    <property type="component" value="Unassembled WGS sequence"/>
</dbReference>
<dbReference type="EMBL" id="SMTK01000003">
    <property type="protein sequence ID" value="TDK25721.1"/>
    <property type="molecule type" value="Genomic_DNA"/>
</dbReference>
<evidence type="ECO:0000313" key="3">
    <source>
        <dbReference type="Proteomes" id="UP000295411"/>
    </source>
</evidence>
<sequence>MLALFATVSTVLHTAKARLANEEKGATMVEYGLMVALIAVVVAVGALTLGETVRDLFTNLDFTPEGNAG</sequence>
<evidence type="ECO:0000313" key="2">
    <source>
        <dbReference type="EMBL" id="TDK25721.1"/>
    </source>
</evidence>
<keyword evidence="1" id="KW-1133">Transmembrane helix</keyword>
<keyword evidence="1" id="KW-0472">Membrane</keyword>
<dbReference type="Pfam" id="PF04964">
    <property type="entry name" value="Flp_Fap"/>
    <property type="match status" value="1"/>
</dbReference>
<keyword evidence="1" id="KW-0812">Transmembrane</keyword>
<reference evidence="2 3" key="1">
    <citation type="submission" date="2019-03" db="EMBL/GenBank/DDBJ databases">
        <title>Arthrobacter sp. nov., an bacterium isolated from biocrust in Mu Us Desert.</title>
        <authorList>
            <person name="Lixiong L."/>
        </authorList>
    </citation>
    <scope>NUCLEOTIDE SEQUENCE [LARGE SCALE GENOMIC DNA]</scope>
    <source>
        <strain evidence="2 3">SLN-3</strain>
    </source>
</reference>
<dbReference type="OrthoDB" id="5121461at2"/>
<gene>
    <name evidence="2" type="ORF">E2F48_10810</name>
</gene>
<dbReference type="AlphaFoldDB" id="A0A4R5TX17"/>
<comment type="caution">
    <text evidence="2">The sequence shown here is derived from an EMBL/GenBank/DDBJ whole genome shotgun (WGS) entry which is preliminary data.</text>
</comment>
<accession>A0A4R5TX17</accession>
<evidence type="ECO:0000256" key="1">
    <source>
        <dbReference type="SAM" id="Phobius"/>
    </source>
</evidence>
<organism evidence="2 3">
    <name type="scientific">Arthrobacter crusticola</name>
    <dbReference type="NCBI Taxonomy" id="2547960"/>
    <lineage>
        <taxon>Bacteria</taxon>
        <taxon>Bacillati</taxon>
        <taxon>Actinomycetota</taxon>
        <taxon>Actinomycetes</taxon>
        <taxon>Micrococcales</taxon>
        <taxon>Micrococcaceae</taxon>
        <taxon>Arthrobacter</taxon>
    </lineage>
</organism>